<dbReference type="AlphaFoldDB" id="A0A3N5Y348"/>
<evidence type="ECO:0000256" key="5">
    <source>
        <dbReference type="SAM" id="Phobius"/>
    </source>
</evidence>
<evidence type="ECO:0000313" key="7">
    <source>
        <dbReference type="Proteomes" id="UP000275281"/>
    </source>
</evidence>
<reference evidence="6 7" key="1">
    <citation type="submission" date="2018-11" db="EMBL/GenBank/DDBJ databases">
        <authorList>
            <person name="Ye M.-Q."/>
            <person name="Du Z.-J."/>
        </authorList>
    </citation>
    <scope>NUCLEOTIDE SEQUENCE [LARGE SCALE GENOMIC DNA]</scope>
    <source>
        <strain evidence="6 7">U0105</strain>
    </source>
</reference>
<keyword evidence="3 5" id="KW-1133">Transmembrane helix</keyword>
<evidence type="ECO:0000256" key="1">
    <source>
        <dbReference type="ARBA" id="ARBA00004141"/>
    </source>
</evidence>
<dbReference type="InterPro" id="IPR019109">
    <property type="entry name" value="MamF_MmsF"/>
</dbReference>
<protein>
    <submittedName>
        <fullName evidence="6">DUF4870 domain-containing protein</fullName>
    </submittedName>
</protein>
<evidence type="ECO:0000256" key="2">
    <source>
        <dbReference type="ARBA" id="ARBA00022692"/>
    </source>
</evidence>
<dbReference type="Proteomes" id="UP000275281">
    <property type="component" value="Unassembled WGS sequence"/>
</dbReference>
<keyword evidence="2 5" id="KW-0812">Transmembrane</keyword>
<proteinExistence type="predicted"/>
<keyword evidence="7" id="KW-1185">Reference proteome</keyword>
<keyword evidence="4 5" id="KW-0472">Membrane</keyword>
<evidence type="ECO:0000256" key="4">
    <source>
        <dbReference type="ARBA" id="ARBA00023136"/>
    </source>
</evidence>
<accession>A0A3N5Y348</accession>
<dbReference type="EMBL" id="RPOK01000001">
    <property type="protein sequence ID" value="RPJ68407.1"/>
    <property type="molecule type" value="Genomic_DNA"/>
</dbReference>
<feature type="transmembrane region" description="Helical" evidence="5">
    <location>
        <begin position="22"/>
        <end position="41"/>
    </location>
</feature>
<feature type="transmembrane region" description="Helical" evidence="5">
    <location>
        <begin position="53"/>
        <end position="74"/>
    </location>
</feature>
<dbReference type="RefSeq" id="WP_124026408.1">
    <property type="nucleotide sequence ID" value="NZ_JBHRSN010000005.1"/>
</dbReference>
<evidence type="ECO:0000256" key="3">
    <source>
        <dbReference type="ARBA" id="ARBA00022989"/>
    </source>
</evidence>
<feature type="transmembrane region" description="Helical" evidence="5">
    <location>
        <begin position="80"/>
        <end position="99"/>
    </location>
</feature>
<sequence>MDNRPWGMEQGTFLTLMHLSQLAGYLIPYAGLALPVIMWATNKDDSELIDRHGKVILNWMITMIIASVVCYILMFVLIGFLGFAILAVVNLVFVIVGAVKASQGELWTYPFSLKIIK</sequence>
<organism evidence="6 7">
    <name type="scientific">Alteromonas sediminis</name>
    <dbReference type="NCBI Taxonomy" id="2259342"/>
    <lineage>
        <taxon>Bacteria</taxon>
        <taxon>Pseudomonadati</taxon>
        <taxon>Pseudomonadota</taxon>
        <taxon>Gammaproteobacteria</taxon>
        <taxon>Alteromonadales</taxon>
        <taxon>Alteromonadaceae</taxon>
        <taxon>Alteromonas/Salinimonas group</taxon>
        <taxon>Alteromonas</taxon>
    </lineage>
</organism>
<dbReference type="Pfam" id="PF09685">
    <property type="entry name" value="MamF_MmsF"/>
    <property type="match status" value="1"/>
</dbReference>
<gene>
    <name evidence="6" type="ORF">DRW07_03080</name>
</gene>
<comment type="subcellular location">
    <subcellularLocation>
        <location evidence="1">Membrane</location>
        <topology evidence="1">Multi-pass membrane protein</topology>
    </subcellularLocation>
</comment>
<dbReference type="OrthoDB" id="9808930at2"/>
<evidence type="ECO:0000313" key="6">
    <source>
        <dbReference type="EMBL" id="RPJ68407.1"/>
    </source>
</evidence>
<comment type="caution">
    <text evidence="6">The sequence shown here is derived from an EMBL/GenBank/DDBJ whole genome shotgun (WGS) entry which is preliminary data.</text>
</comment>
<name>A0A3N5Y348_9ALTE</name>